<proteinExistence type="predicted"/>
<evidence type="ECO:0000313" key="3">
    <source>
        <dbReference type="EMBL" id="KAF2642106.1"/>
    </source>
</evidence>
<sequence length="1012" mass="114950">MADPIIGAVSLALELYKGLSVYVGGVRSAEEKTTKISEDLERLAESLEAIKDVVEKMEKSPVQEAAGNAMDVCDVRLRELEKKVGAKQAVDGVGLRQRMRGLGKRLVFPFKQDEINAIQKFLESIKSSLQLVLLALQLEESRKSSSQISDLLVSSHTSHRALTDQISDSNQTTLQQLSYNTSLMQLNASSSEKQLVRVEIGLLSRMSTLEDKIDQMSITNFSPPAVNRTISSLDAMAKDMKHLERTQKSTFRQTCTCRGQSTTKTYLSWPLKISRVHATVHNAGCRYATIEEAVTSLQFRFTMCSIALRRKAEIGLALAHGAGSSSVSPMLKCDRVVLKSSPGFRLLGSFQKRLGEEPSIYAWEKQAHQLYRLFELRKASPHDRLPNGMTLLHYFCYKMHVFFTDNVELFVPNYYAMGKRLLEYLPTQATEKDEEGKTVIDYFVRGSHIDLVEHFVENGVTVSVAPHMVNRWRWEDYGIHISPEAEDILEGPEQLKVILVRSEPRLLELIKKQKTTCCVEGVDVPLYAMATNQGWTRGCEILLEHGVKVASDGKSLLKYAMSSACREMIVFWLNTRDGLTEEEVECVGSLEGAVVDFLCTDGGTSNPDALTCISALVKQRQELGLLAVENFIEVRPDRLVDAQAQSIIRDLEDRGVYVKPSLKPEYRSVYLNPNLDRLDALQTLYDVGFHDTTVEDYQHLKETFAISPFLFSLCSISGISTPQRLKEVVLWYLEHGTDLRETWPGTDITIAHCIGYRLGNDTFDMFHTYSHITHSFATYFSDTHTDNCHCPCSTSGCRFITSFCKGLTTPADLRKRLNSDELDWRWRRARRAWRRKKLNVLACFVDTAIGGETCLGVNQWLVKETIRFVVFHELGIRHTCCDIAFIMQDREPDPSIQPIPRYQDVEELSIIQKEDEALVKLLEELVEKYQKWWDGGDWIDGIECFFEITILPHIDSVLRKMRDEDRRWYAEGRKGLGVQMMGEDESEESSDESSVETEDESDEDDFDDEDLM</sequence>
<organism evidence="3 4">
    <name type="scientific">Massarina eburnea CBS 473.64</name>
    <dbReference type="NCBI Taxonomy" id="1395130"/>
    <lineage>
        <taxon>Eukaryota</taxon>
        <taxon>Fungi</taxon>
        <taxon>Dikarya</taxon>
        <taxon>Ascomycota</taxon>
        <taxon>Pezizomycotina</taxon>
        <taxon>Dothideomycetes</taxon>
        <taxon>Pleosporomycetidae</taxon>
        <taxon>Pleosporales</taxon>
        <taxon>Massarineae</taxon>
        <taxon>Massarinaceae</taxon>
        <taxon>Massarina</taxon>
    </lineage>
</organism>
<gene>
    <name evidence="3" type="ORF">P280DRAFT_468561</name>
</gene>
<evidence type="ECO:0000313" key="4">
    <source>
        <dbReference type="Proteomes" id="UP000799753"/>
    </source>
</evidence>
<dbReference type="AlphaFoldDB" id="A0A6A6S2J3"/>
<feature type="coiled-coil region" evidence="1">
    <location>
        <begin position="26"/>
        <end position="60"/>
    </location>
</feature>
<protein>
    <recommendedName>
        <fullName evidence="5">Fungal N-terminal domain-containing protein</fullName>
    </recommendedName>
</protein>
<reference evidence="3" key="1">
    <citation type="journal article" date="2020" name="Stud. Mycol.">
        <title>101 Dothideomycetes genomes: a test case for predicting lifestyles and emergence of pathogens.</title>
        <authorList>
            <person name="Haridas S."/>
            <person name="Albert R."/>
            <person name="Binder M."/>
            <person name="Bloem J."/>
            <person name="Labutti K."/>
            <person name="Salamov A."/>
            <person name="Andreopoulos B."/>
            <person name="Baker S."/>
            <person name="Barry K."/>
            <person name="Bills G."/>
            <person name="Bluhm B."/>
            <person name="Cannon C."/>
            <person name="Castanera R."/>
            <person name="Culley D."/>
            <person name="Daum C."/>
            <person name="Ezra D."/>
            <person name="Gonzalez J."/>
            <person name="Henrissat B."/>
            <person name="Kuo A."/>
            <person name="Liang C."/>
            <person name="Lipzen A."/>
            <person name="Lutzoni F."/>
            <person name="Magnuson J."/>
            <person name="Mondo S."/>
            <person name="Nolan M."/>
            <person name="Ohm R."/>
            <person name="Pangilinan J."/>
            <person name="Park H.-J."/>
            <person name="Ramirez L."/>
            <person name="Alfaro M."/>
            <person name="Sun H."/>
            <person name="Tritt A."/>
            <person name="Yoshinaga Y."/>
            <person name="Zwiers L.-H."/>
            <person name="Turgeon B."/>
            <person name="Goodwin S."/>
            <person name="Spatafora J."/>
            <person name="Crous P."/>
            <person name="Grigoriev I."/>
        </authorList>
    </citation>
    <scope>NUCLEOTIDE SEQUENCE</scope>
    <source>
        <strain evidence="3">CBS 473.64</strain>
    </source>
</reference>
<accession>A0A6A6S2J3</accession>
<dbReference type="EMBL" id="MU006782">
    <property type="protein sequence ID" value="KAF2642106.1"/>
    <property type="molecule type" value="Genomic_DNA"/>
</dbReference>
<dbReference type="Gene3D" id="1.25.40.20">
    <property type="entry name" value="Ankyrin repeat-containing domain"/>
    <property type="match status" value="1"/>
</dbReference>
<evidence type="ECO:0000256" key="1">
    <source>
        <dbReference type="SAM" id="Coils"/>
    </source>
</evidence>
<feature type="compositionally biased region" description="Acidic residues" evidence="2">
    <location>
        <begin position="982"/>
        <end position="1012"/>
    </location>
</feature>
<evidence type="ECO:0000256" key="2">
    <source>
        <dbReference type="SAM" id="MobiDB-lite"/>
    </source>
</evidence>
<keyword evidence="4" id="KW-1185">Reference proteome</keyword>
<keyword evidence="1" id="KW-0175">Coiled coil</keyword>
<dbReference type="InterPro" id="IPR036770">
    <property type="entry name" value="Ankyrin_rpt-contain_sf"/>
</dbReference>
<evidence type="ECO:0008006" key="5">
    <source>
        <dbReference type="Google" id="ProtNLM"/>
    </source>
</evidence>
<dbReference type="SUPFAM" id="SSF48403">
    <property type="entry name" value="Ankyrin repeat"/>
    <property type="match status" value="1"/>
</dbReference>
<feature type="region of interest" description="Disordered" evidence="2">
    <location>
        <begin position="975"/>
        <end position="1012"/>
    </location>
</feature>
<dbReference type="OrthoDB" id="1577640at2759"/>
<name>A0A6A6S2J3_9PLEO</name>
<dbReference type="Proteomes" id="UP000799753">
    <property type="component" value="Unassembled WGS sequence"/>
</dbReference>